<organism evidence="5 6">
    <name type="scientific">Pelagomonas calceolata</name>
    <dbReference type="NCBI Taxonomy" id="35677"/>
    <lineage>
        <taxon>Eukaryota</taxon>
        <taxon>Sar</taxon>
        <taxon>Stramenopiles</taxon>
        <taxon>Ochrophyta</taxon>
        <taxon>Pelagophyceae</taxon>
        <taxon>Pelagomonadales</taxon>
        <taxon>Pelagomonadaceae</taxon>
        <taxon>Pelagomonas</taxon>
    </lineage>
</organism>
<reference evidence="5" key="1">
    <citation type="submission" date="2021-11" db="EMBL/GenBank/DDBJ databases">
        <authorList>
            <consortium name="Genoscope - CEA"/>
            <person name="William W."/>
        </authorList>
    </citation>
    <scope>NUCLEOTIDE SEQUENCE</scope>
</reference>
<dbReference type="InterPro" id="IPR000700">
    <property type="entry name" value="PAS-assoc_C"/>
</dbReference>
<protein>
    <recommendedName>
        <fullName evidence="4">PAC domain-containing protein</fullName>
    </recommendedName>
</protein>
<name>A0A8J2X5L9_9STRA</name>
<evidence type="ECO:0000313" key="6">
    <source>
        <dbReference type="Proteomes" id="UP000789595"/>
    </source>
</evidence>
<evidence type="ECO:0000259" key="4">
    <source>
        <dbReference type="PROSITE" id="PS50113"/>
    </source>
</evidence>
<keyword evidence="1" id="KW-0285">Flavoprotein</keyword>
<dbReference type="GO" id="GO:0005634">
    <property type="term" value="C:nucleus"/>
    <property type="evidence" value="ECO:0007669"/>
    <property type="project" value="TreeGrafter"/>
</dbReference>
<dbReference type="SUPFAM" id="SSF57959">
    <property type="entry name" value="Leucine zipper domain"/>
    <property type="match status" value="1"/>
</dbReference>
<sequence length="152" mass="17218">MTDQQRVERRERNREHAKRSRIRKKFLLESLMEQPDFRLMLALQAAQQNFAVSDPSLPDNPIVYASRGFLTLTGYQMSQVVGRNCRFLQGPGTDPKMVDRIRTGVAAGEDTSVCLLNYKADGTPFWNQFFVAALRDADGTVVNYVGVQCEVN</sequence>
<dbReference type="InterPro" id="IPR035965">
    <property type="entry name" value="PAS-like_dom_sf"/>
</dbReference>
<proteinExistence type="predicted"/>
<evidence type="ECO:0000256" key="3">
    <source>
        <dbReference type="ARBA" id="ARBA00022991"/>
    </source>
</evidence>
<accession>A0A8J2X5L9</accession>
<feature type="non-terminal residue" evidence="5">
    <location>
        <position position="152"/>
    </location>
</feature>
<dbReference type="CDD" id="cd00130">
    <property type="entry name" value="PAS"/>
    <property type="match status" value="1"/>
</dbReference>
<keyword evidence="3" id="KW-0157">Chromophore</keyword>
<dbReference type="PANTHER" id="PTHR47429">
    <property type="entry name" value="PROTEIN TWIN LOV 1"/>
    <property type="match status" value="1"/>
</dbReference>
<keyword evidence="6" id="KW-1185">Reference proteome</keyword>
<evidence type="ECO:0000256" key="1">
    <source>
        <dbReference type="ARBA" id="ARBA00022630"/>
    </source>
</evidence>
<evidence type="ECO:0000313" key="5">
    <source>
        <dbReference type="EMBL" id="CAH0376301.1"/>
    </source>
</evidence>
<comment type="caution">
    <text evidence="5">The sequence shown here is derived from an EMBL/GenBank/DDBJ whole genome shotgun (WGS) entry which is preliminary data.</text>
</comment>
<dbReference type="Pfam" id="PF13426">
    <property type="entry name" value="PAS_9"/>
    <property type="match status" value="1"/>
</dbReference>
<dbReference type="InterPro" id="IPR000014">
    <property type="entry name" value="PAS"/>
</dbReference>
<evidence type="ECO:0000256" key="2">
    <source>
        <dbReference type="ARBA" id="ARBA00022643"/>
    </source>
</evidence>
<dbReference type="InterPro" id="IPR046347">
    <property type="entry name" value="bZIP_sf"/>
</dbReference>
<dbReference type="SUPFAM" id="SSF55785">
    <property type="entry name" value="PYP-like sensor domain (PAS domain)"/>
    <property type="match status" value="1"/>
</dbReference>
<dbReference type="Gene3D" id="3.30.450.20">
    <property type="entry name" value="PAS domain"/>
    <property type="match status" value="1"/>
</dbReference>
<dbReference type="Proteomes" id="UP000789595">
    <property type="component" value="Unassembled WGS sequence"/>
</dbReference>
<feature type="domain" description="PAC" evidence="4">
    <location>
        <begin position="109"/>
        <end position="152"/>
    </location>
</feature>
<dbReference type="NCBIfam" id="TIGR00229">
    <property type="entry name" value="sensory_box"/>
    <property type="match status" value="1"/>
</dbReference>
<dbReference type="PANTHER" id="PTHR47429:SF2">
    <property type="entry name" value="PROTEIN TWIN LOV 1"/>
    <property type="match status" value="1"/>
</dbReference>
<dbReference type="FunFam" id="3.30.450.20:FF:000135">
    <property type="entry name" value="Ptaureo1a lov2 domain"/>
    <property type="match status" value="1"/>
</dbReference>
<dbReference type="AlphaFoldDB" id="A0A8J2X5L9"/>
<dbReference type="GO" id="GO:0003700">
    <property type="term" value="F:DNA-binding transcription factor activity"/>
    <property type="evidence" value="ECO:0007669"/>
    <property type="project" value="InterPro"/>
</dbReference>
<dbReference type="PROSITE" id="PS50113">
    <property type="entry name" value="PAC"/>
    <property type="match status" value="1"/>
</dbReference>
<gene>
    <name evidence="5" type="ORF">PECAL_5P08740</name>
</gene>
<keyword evidence="2" id="KW-0288">FMN</keyword>
<dbReference type="OrthoDB" id="447251at2759"/>
<dbReference type="EMBL" id="CAKKNE010000005">
    <property type="protein sequence ID" value="CAH0376301.1"/>
    <property type="molecule type" value="Genomic_DNA"/>
</dbReference>